<dbReference type="GO" id="GO:0016020">
    <property type="term" value="C:membrane"/>
    <property type="evidence" value="ECO:0007669"/>
    <property type="project" value="InterPro"/>
</dbReference>
<dbReference type="EMBL" id="GBEZ01020780">
    <property type="protein sequence ID" value="JAC65917.1"/>
    <property type="molecule type" value="Transcribed_RNA"/>
</dbReference>
<feature type="transmembrane region" description="Helical" evidence="1">
    <location>
        <begin position="103"/>
        <end position="120"/>
    </location>
</feature>
<feature type="transmembrane region" description="Helical" evidence="1">
    <location>
        <begin position="75"/>
        <end position="91"/>
    </location>
</feature>
<dbReference type="Pfam" id="PF04258">
    <property type="entry name" value="Peptidase_A22B"/>
    <property type="match status" value="1"/>
</dbReference>
<evidence type="ECO:0000313" key="2">
    <source>
        <dbReference type="EMBL" id="JAC65917.1"/>
    </source>
</evidence>
<dbReference type="AlphaFoldDB" id="A0A061QZ01"/>
<gene>
    <name evidence="2" type="ORF">TSPGSL018_14922</name>
</gene>
<keyword evidence="1" id="KW-0472">Membrane</keyword>
<reference evidence="2" key="1">
    <citation type="submission" date="2014-05" db="EMBL/GenBank/DDBJ databases">
        <title>The transcriptome of the halophilic microalga Tetraselmis sp. GSL018 isolated from the Great Salt Lake, Utah.</title>
        <authorList>
            <person name="Jinkerson R.E."/>
            <person name="D'Adamo S."/>
            <person name="Posewitz M.C."/>
        </authorList>
    </citation>
    <scope>NUCLEOTIDE SEQUENCE</scope>
    <source>
        <strain evidence="2">GSL018</strain>
    </source>
</reference>
<keyword evidence="1" id="KW-1133">Transmembrane helix</keyword>
<dbReference type="GO" id="GO:0042500">
    <property type="term" value="F:aspartic endopeptidase activity, intramembrane cleaving"/>
    <property type="evidence" value="ECO:0007669"/>
    <property type="project" value="InterPro"/>
</dbReference>
<proteinExistence type="predicted"/>
<sequence length="173" mass="18660">MSKTTDLQQSLPCPKIHLALLCWSLLPTFLHVNPNLNVVVTASLAVLTGSWRSVKPTPVPLQDRMSKQDAVRMPIVGSVVLFSLFVMFTFLPKDLVNLCLSGYFVLLGTFAISGTVLPFVEPLFPKARARSPSGDLPCPPPGHPIPSVCVWLPAEQAMRKGGSPRLSCLGAGK</sequence>
<dbReference type="InterPro" id="IPR007369">
    <property type="entry name" value="Peptidase_A22B_SPP"/>
</dbReference>
<keyword evidence="1" id="KW-0812">Transmembrane</keyword>
<evidence type="ECO:0000256" key="1">
    <source>
        <dbReference type="SAM" id="Phobius"/>
    </source>
</evidence>
<accession>A0A061QZ01</accession>
<protein>
    <submittedName>
        <fullName evidence="2">Signal peptide peptidase-like</fullName>
    </submittedName>
</protein>
<organism evidence="2">
    <name type="scientific">Tetraselmis sp. GSL018</name>
    <dbReference type="NCBI Taxonomy" id="582737"/>
    <lineage>
        <taxon>Eukaryota</taxon>
        <taxon>Viridiplantae</taxon>
        <taxon>Chlorophyta</taxon>
        <taxon>core chlorophytes</taxon>
        <taxon>Chlorodendrophyceae</taxon>
        <taxon>Chlorodendrales</taxon>
        <taxon>Chlorodendraceae</taxon>
        <taxon>Tetraselmis</taxon>
    </lineage>
</organism>
<name>A0A061QZ01_9CHLO</name>